<dbReference type="Pfam" id="PF00346">
    <property type="entry name" value="Complex1_49kDa"/>
    <property type="match status" value="2"/>
</dbReference>
<comment type="catalytic activity">
    <reaction evidence="8 9">
        <text>a quinone + NADH + 5 H(+)(in) = a quinol + NAD(+) + 4 H(+)(out)</text>
        <dbReference type="Rhea" id="RHEA:57888"/>
        <dbReference type="ChEBI" id="CHEBI:15378"/>
        <dbReference type="ChEBI" id="CHEBI:24646"/>
        <dbReference type="ChEBI" id="CHEBI:57540"/>
        <dbReference type="ChEBI" id="CHEBI:57945"/>
        <dbReference type="ChEBI" id="CHEBI:132124"/>
    </reaction>
</comment>
<protein>
    <recommendedName>
        <fullName evidence="9">NADH-quinone oxidoreductase subunit D</fullName>
        <ecNumber evidence="9">7.1.1.-</ecNumber>
    </recommendedName>
    <alternativeName>
        <fullName evidence="9">NADH dehydrogenase I subunit D</fullName>
    </alternativeName>
    <alternativeName>
        <fullName evidence="9">NDH-1 subunit D</fullName>
    </alternativeName>
</protein>
<dbReference type="NCBIfam" id="NF004739">
    <property type="entry name" value="PRK06075.1"/>
    <property type="match status" value="1"/>
</dbReference>
<keyword evidence="6" id="KW-0511">Multifunctional enzyme</keyword>
<feature type="domain" description="NADH:ubiquinone oxidoreductase 30kDa subunit" evidence="10">
    <location>
        <begin position="26"/>
        <end position="143"/>
    </location>
</feature>
<dbReference type="GO" id="GO:0051287">
    <property type="term" value="F:NAD binding"/>
    <property type="evidence" value="ECO:0007669"/>
    <property type="project" value="InterPro"/>
</dbReference>
<feature type="domain" description="NADH-quinone oxidoreductase subunit D" evidence="11">
    <location>
        <begin position="468"/>
        <end position="548"/>
    </location>
</feature>
<comment type="function">
    <text evidence="9">NDH-1 shuttles electrons from NADH, via FMN and iron-sulfur (Fe-S) centers, to quinones in the respiratory chain. The immediate electron acceptor for the enzyme in this species is believed to be a menaquinone. Couples the redox reaction to proton translocation (for every two electrons transferred, four hydrogen ions are translocated across the cytoplasmic membrane), and thus conserves the redox energy in a proton gradient.</text>
</comment>
<evidence type="ECO:0000313" key="13">
    <source>
        <dbReference type="Proteomes" id="UP000483362"/>
    </source>
</evidence>
<organism evidence="12 13">
    <name type="scientific">Sodaliphilus pleomorphus</name>
    <dbReference type="NCBI Taxonomy" id="2606626"/>
    <lineage>
        <taxon>Bacteria</taxon>
        <taxon>Pseudomonadati</taxon>
        <taxon>Bacteroidota</taxon>
        <taxon>Bacteroidia</taxon>
        <taxon>Bacteroidales</taxon>
        <taxon>Muribaculaceae</taxon>
        <taxon>Sodaliphilus</taxon>
    </lineage>
</organism>
<keyword evidence="3 9" id="KW-1003">Cell membrane</keyword>
<comment type="subunit">
    <text evidence="9">NDH-1 is composed of 14 different subunits. Subunits NuoB, C, D, E, F, and G constitute the peripheral sector of the complex.</text>
</comment>
<dbReference type="Pfam" id="PF00329">
    <property type="entry name" value="Complex1_30kDa"/>
    <property type="match status" value="1"/>
</dbReference>
<evidence type="ECO:0000259" key="10">
    <source>
        <dbReference type="Pfam" id="PF00329"/>
    </source>
</evidence>
<evidence type="ECO:0000256" key="6">
    <source>
        <dbReference type="ARBA" id="ARBA00023268"/>
    </source>
</evidence>
<evidence type="ECO:0000313" key="12">
    <source>
        <dbReference type="EMBL" id="MSS17938.1"/>
    </source>
</evidence>
<dbReference type="Proteomes" id="UP000483362">
    <property type="component" value="Unassembled WGS sequence"/>
</dbReference>
<dbReference type="GO" id="GO:0008137">
    <property type="term" value="F:NADH dehydrogenase (ubiquinone) activity"/>
    <property type="evidence" value="ECO:0007669"/>
    <property type="project" value="InterPro"/>
</dbReference>
<name>A0A6L5XER4_9BACT</name>
<comment type="similarity">
    <text evidence="9">Belongs to the complex I 49 kDa subunit family.</text>
</comment>
<evidence type="ECO:0000256" key="8">
    <source>
        <dbReference type="ARBA" id="ARBA00047712"/>
    </source>
</evidence>
<evidence type="ECO:0000256" key="7">
    <source>
        <dbReference type="ARBA" id="ARBA00038617"/>
    </source>
</evidence>
<proteinExistence type="inferred from homology"/>
<keyword evidence="5 9" id="KW-0472">Membrane</keyword>
<dbReference type="InterPro" id="IPR029014">
    <property type="entry name" value="NiFe-Hase_large"/>
</dbReference>
<evidence type="ECO:0000256" key="3">
    <source>
        <dbReference type="ARBA" id="ARBA00022475"/>
    </source>
</evidence>
<dbReference type="PANTHER" id="PTHR11993">
    <property type="entry name" value="NADH-UBIQUINONE OXIDOREDUCTASE 49 KDA SUBUNIT"/>
    <property type="match status" value="1"/>
</dbReference>
<evidence type="ECO:0000256" key="9">
    <source>
        <dbReference type="HAMAP-Rule" id="MF_01358"/>
    </source>
</evidence>
<dbReference type="Gene3D" id="1.10.645.10">
    <property type="entry name" value="Cytochrome-c3 Hydrogenase, chain B"/>
    <property type="match status" value="1"/>
</dbReference>
<comment type="similarity">
    <text evidence="2">In the C-terminal section; belongs to the complex I 49 kDa subunit family.</text>
</comment>
<keyword evidence="9" id="KW-1278">Translocase</keyword>
<reference evidence="12 13" key="1">
    <citation type="submission" date="2019-08" db="EMBL/GenBank/DDBJ databases">
        <title>In-depth cultivation of the pig gut microbiome towards novel bacterial diversity and tailored functional studies.</title>
        <authorList>
            <person name="Wylensek D."/>
            <person name="Hitch T.C.A."/>
            <person name="Clavel T."/>
        </authorList>
    </citation>
    <scope>NUCLEOTIDE SEQUENCE [LARGE SCALE GENOMIC DNA]</scope>
    <source>
        <strain evidence="12 13">Oil-RF-744-WCA-WT-10</strain>
    </source>
</reference>
<dbReference type="GO" id="GO:0048038">
    <property type="term" value="F:quinone binding"/>
    <property type="evidence" value="ECO:0007669"/>
    <property type="project" value="UniProtKB-KW"/>
</dbReference>
<dbReference type="SUPFAM" id="SSF56762">
    <property type="entry name" value="HydB/Nqo4-like"/>
    <property type="match status" value="1"/>
</dbReference>
<accession>A0A6L5XER4</accession>
<comment type="subunit">
    <text evidence="7">NDH-1 is composed of 13 different subunits. Subunits NuoB, CD, E, F, and G constitute the peripheral sector of the complex.</text>
</comment>
<evidence type="ECO:0000256" key="2">
    <source>
        <dbReference type="ARBA" id="ARBA00010019"/>
    </source>
</evidence>
<evidence type="ECO:0000256" key="1">
    <source>
        <dbReference type="ARBA" id="ARBA00004417"/>
    </source>
</evidence>
<keyword evidence="13" id="KW-1185">Reference proteome</keyword>
<dbReference type="SUPFAM" id="SSF143243">
    <property type="entry name" value="Nqo5-like"/>
    <property type="match status" value="1"/>
</dbReference>
<dbReference type="InterPro" id="IPR022885">
    <property type="entry name" value="NDH1_su_D/H"/>
</dbReference>
<evidence type="ECO:0000256" key="5">
    <source>
        <dbReference type="ARBA" id="ARBA00023136"/>
    </source>
</evidence>
<dbReference type="InterPro" id="IPR037232">
    <property type="entry name" value="NADH_quin_OxRdtase_su_C/D-like"/>
</dbReference>
<keyword evidence="4 9" id="KW-0520">NAD</keyword>
<comment type="caution">
    <text evidence="12">The sequence shown here is derived from an EMBL/GenBank/DDBJ whole genome shotgun (WGS) entry which is preliminary data.</text>
</comment>
<evidence type="ECO:0000256" key="4">
    <source>
        <dbReference type="ARBA" id="ARBA00023027"/>
    </source>
</evidence>
<evidence type="ECO:0000259" key="11">
    <source>
        <dbReference type="Pfam" id="PF00346"/>
    </source>
</evidence>
<gene>
    <name evidence="9" type="primary">nuoD</name>
    <name evidence="12" type="ORF">FYJ29_09250</name>
</gene>
<dbReference type="InterPro" id="IPR001135">
    <property type="entry name" value="NADH_Q_OxRdtase_suD"/>
</dbReference>
<dbReference type="EC" id="7.1.1.-" evidence="9"/>
<keyword evidence="9" id="KW-0874">Quinone</keyword>
<dbReference type="RefSeq" id="WP_154328444.1">
    <property type="nucleotide sequence ID" value="NZ_CP045696.1"/>
</dbReference>
<dbReference type="Gene3D" id="3.30.460.80">
    <property type="entry name" value="NADH:ubiquinone oxidoreductase, 30kDa subunit"/>
    <property type="match status" value="1"/>
</dbReference>
<dbReference type="HAMAP" id="MF_01358">
    <property type="entry name" value="NDH1_NuoD"/>
    <property type="match status" value="1"/>
</dbReference>
<dbReference type="InterPro" id="IPR001268">
    <property type="entry name" value="NADH_UbQ_OxRdtase_30kDa_su"/>
</dbReference>
<dbReference type="GO" id="GO:0050136">
    <property type="term" value="F:NADH dehydrogenase (quinone) (non-electrogenic) activity"/>
    <property type="evidence" value="ECO:0007669"/>
    <property type="project" value="UniProtKB-UniRule"/>
</dbReference>
<dbReference type="EMBL" id="VULT01000014">
    <property type="protein sequence ID" value="MSS17938.1"/>
    <property type="molecule type" value="Genomic_DNA"/>
</dbReference>
<comment type="subcellular location">
    <subcellularLocation>
        <location evidence="1">Cell inner membrane</location>
        <topology evidence="1">Peripheral membrane protein</topology>
    </subcellularLocation>
    <subcellularLocation>
        <location evidence="9">Cell membrane</location>
        <topology evidence="9">Peripheral membrane protein</topology>
        <orientation evidence="9">Cytoplasmic side</orientation>
    </subcellularLocation>
</comment>
<keyword evidence="12" id="KW-0560">Oxidoreductase</keyword>
<feature type="domain" description="NADH-quinone oxidoreductase subunit D" evidence="11">
    <location>
        <begin position="296"/>
        <end position="458"/>
    </location>
</feature>
<sequence length="548" mass="62906">MADIQEKIAKLCPDAQFDTTGELLLVTVPDEKWHDLAKALKEQLGFDYLNAVVGVDWKDSLGCMYYLTNTETQDMLHVKVATTDRETPRLHTVSDLWAVANFQEREVYDFFGIEFINHPDMRRFFLRTDWVGHPLRKDYDADEKLNPIRLSAEPNEDDTYSLVEDQQGNVNRVEKKVFGPDEYVINIGPQHPSTHGVLRYRTSIDGELVKKVDVVSGYIHRGIEKMSESLTYQQCLLYSERMDYMAAHMNRHCLCLCIEKALGIEVPHRAELIRMMMDELMRLSSHLLSYGCLTMDQGATTAFFYPFRERELIYDIFDKNCGARMSMSYDTIGGVTMDVQPNFVTDVRHACDVIEAHIPEYHKLFSGNVIALGRMKGTGVLTKEQAINYAVGGPTGRASGFHCDVRKTHPYSLYNEVDFDEVVYNNGDSYDRYMLRLKEMEQSIKILRQCCDMMDKEEGNEYCAKVPKLIKLPKGHWYQQVEASRGPIGVYIESDGDPKPFQKPYRLHYQSPCFNLIGVVDLTCKDNLIADLITITASLDYVIPDIDR</sequence>
<dbReference type="PANTHER" id="PTHR11993:SF10">
    <property type="entry name" value="NADH DEHYDROGENASE [UBIQUINONE] IRON-SULFUR PROTEIN 2, MITOCHONDRIAL"/>
    <property type="match status" value="1"/>
</dbReference>
<dbReference type="AlphaFoldDB" id="A0A6L5XER4"/>
<dbReference type="GO" id="GO:0005886">
    <property type="term" value="C:plasma membrane"/>
    <property type="evidence" value="ECO:0007669"/>
    <property type="project" value="UniProtKB-SubCell"/>
</dbReference>
<keyword evidence="9" id="KW-0813">Transport</keyword>